<dbReference type="OrthoDB" id="6424097at2759"/>
<protein>
    <submittedName>
        <fullName evidence="1">Uncharacterized protein</fullName>
    </submittedName>
</protein>
<proteinExistence type="predicted"/>
<name>A0A087TGH8_STEMI</name>
<reference evidence="1 2" key="1">
    <citation type="submission" date="2013-11" db="EMBL/GenBank/DDBJ databases">
        <title>Genome sequencing of Stegodyphus mimosarum.</title>
        <authorList>
            <person name="Bechsgaard J."/>
        </authorList>
    </citation>
    <scope>NUCLEOTIDE SEQUENCE [LARGE SCALE GENOMIC DNA]</scope>
</reference>
<accession>A0A087TGH8</accession>
<gene>
    <name evidence="1" type="ORF">X975_12952</name>
</gene>
<dbReference type="AlphaFoldDB" id="A0A087TGH8"/>
<sequence>MQVTIINKQAGLILVATAAGNLYLIQYIKSLNTYNTSVALPSLMNEGLHQSVIMQHLLAIKYHQGKLFSALCTFAALKFKSIPSVKLSCSITEIDVQPTKFFLEINLKDFEKLNLDPDLWFVTISLCSYFQNNHTTISKTAPLISGKSILAVEVLNSLLCSASVNEFPLFVEVGLILNLPSDWRTLECFKLLTKMLPLYLRMQTIIVHEFYLLKWIQKPLANYSDSRHSHKLLNNMLAKIQELAMNKPISNLLKTNCVLADTPQQISFILSVSTVQDIAKNSLKGCDLTHYIHQLLLEKSNIKNFNEDTHLSCKGSPLSFSVAQHGDIIQITVTAKCVDVLLGSRIAIMETLLTHQNLSGIPASKFISISASLHRKCEELSKIITSIYGNEVEPAQFTIRIQKLYQQLRK</sequence>
<keyword evidence="2" id="KW-1185">Reference proteome</keyword>
<dbReference type="Proteomes" id="UP000054359">
    <property type="component" value="Unassembled WGS sequence"/>
</dbReference>
<evidence type="ECO:0000313" key="2">
    <source>
        <dbReference type="Proteomes" id="UP000054359"/>
    </source>
</evidence>
<feature type="non-terminal residue" evidence="1">
    <location>
        <position position="410"/>
    </location>
</feature>
<organism evidence="1 2">
    <name type="scientific">Stegodyphus mimosarum</name>
    <name type="common">African social velvet spider</name>
    <dbReference type="NCBI Taxonomy" id="407821"/>
    <lineage>
        <taxon>Eukaryota</taxon>
        <taxon>Metazoa</taxon>
        <taxon>Ecdysozoa</taxon>
        <taxon>Arthropoda</taxon>
        <taxon>Chelicerata</taxon>
        <taxon>Arachnida</taxon>
        <taxon>Araneae</taxon>
        <taxon>Araneomorphae</taxon>
        <taxon>Entelegynae</taxon>
        <taxon>Eresoidea</taxon>
        <taxon>Eresidae</taxon>
        <taxon>Stegodyphus</taxon>
    </lineage>
</organism>
<evidence type="ECO:0000313" key="1">
    <source>
        <dbReference type="EMBL" id="KFM64217.1"/>
    </source>
</evidence>
<dbReference type="EMBL" id="KK115121">
    <property type="protein sequence ID" value="KFM64217.1"/>
    <property type="molecule type" value="Genomic_DNA"/>
</dbReference>